<dbReference type="InterPro" id="IPR009003">
    <property type="entry name" value="Peptidase_S1_PA"/>
</dbReference>
<proteinExistence type="predicted"/>
<protein>
    <submittedName>
        <fullName evidence="1">Uncharacterized protein</fullName>
    </submittedName>
</protein>
<evidence type="ECO:0000313" key="1">
    <source>
        <dbReference type="EMBL" id="JAC47217.1"/>
    </source>
</evidence>
<accession>A0A034VYT2</accession>
<dbReference type="SUPFAM" id="SSF50494">
    <property type="entry name" value="Trypsin-like serine proteases"/>
    <property type="match status" value="1"/>
</dbReference>
<dbReference type="AlphaFoldDB" id="A0A034VYT2"/>
<dbReference type="OrthoDB" id="8086821at2759"/>
<reference evidence="1" key="1">
    <citation type="journal article" date="2014" name="BMC Genomics">
        <title>Characterizing the developmental transcriptome of the oriental fruit fly, Bactrocera dorsalis (Diptera: Tephritidae) through comparative genomic analysis with Drosophila melanogaster utilizing modENCODE datasets.</title>
        <authorList>
            <person name="Geib S.M."/>
            <person name="Calla B."/>
            <person name="Hall B."/>
            <person name="Hou S."/>
            <person name="Manoukis N.C."/>
        </authorList>
    </citation>
    <scope>NUCLEOTIDE SEQUENCE</scope>
    <source>
        <strain evidence="1">Punador</strain>
    </source>
</reference>
<name>A0A034VYT2_BACDO</name>
<organism evidence="1">
    <name type="scientific">Bactrocera dorsalis</name>
    <name type="common">Oriental fruit fly</name>
    <name type="synonym">Dacus dorsalis</name>
    <dbReference type="NCBI Taxonomy" id="27457"/>
    <lineage>
        <taxon>Eukaryota</taxon>
        <taxon>Metazoa</taxon>
        <taxon>Ecdysozoa</taxon>
        <taxon>Arthropoda</taxon>
        <taxon>Hexapoda</taxon>
        <taxon>Insecta</taxon>
        <taxon>Pterygota</taxon>
        <taxon>Neoptera</taxon>
        <taxon>Endopterygota</taxon>
        <taxon>Diptera</taxon>
        <taxon>Brachycera</taxon>
        <taxon>Muscomorpha</taxon>
        <taxon>Tephritoidea</taxon>
        <taxon>Tephritidae</taxon>
        <taxon>Bactrocera</taxon>
        <taxon>Bactrocera</taxon>
    </lineage>
</organism>
<sequence length="380" mass="43037">MKSVLFVPCTLNDWYTFSEEVLNKMTNKIIFSGLIVALLQVASAEGANAEPYMNDAPLTIYVDAGKEIDQFLSLAKSIDGKQSVLEDTLERMSAEIKAAEVRCTQKVSKLQRRELRNQQTRRMLVEVKATAGSMSAEIKATEERCTQKVSELERKLEDLINLQTKSSAVATCPKRPAELACEKTHGLRSARILNNTIPYEVRLVNADGNRINRGGVLIDKRFVLIPRSLDHYTVQQVEFSFSDKVVYKKIKKVHTVLSYAFSSIMLVELDSDVDYNYWLYPTCLYTSELNPKSGLMNYDGKPIKITEDSNCYDPYSKELSPDRVCVEGNCGSSNLVVEVGRKPQLFGFIYCYNNAKYRTLYKVSSFLDTIENIVWPKNGK</sequence>
<dbReference type="EMBL" id="GAKP01011735">
    <property type="protein sequence ID" value="JAC47217.1"/>
    <property type="molecule type" value="Transcribed_RNA"/>
</dbReference>